<feature type="compositionally biased region" description="Polar residues" evidence="1">
    <location>
        <begin position="64"/>
        <end position="80"/>
    </location>
</feature>
<organism evidence="3 4">
    <name type="scientific">Pristionchus fissidentatus</name>
    <dbReference type="NCBI Taxonomy" id="1538716"/>
    <lineage>
        <taxon>Eukaryota</taxon>
        <taxon>Metazoa</taxon>
        <taxon>Ecdysozoa</taxon>
        <taxon>Nematoda</taxon>
        <taxon>Chromadorea</taxon>
        <taxon>Rhabditida</taxon>
        <taxon>Rhabditina</taxon>
        <taxon>Diplogasteromorpha</taxon>
        <taxon>Diplogasteroidea</taxon>
        <taxon>Neodiplogasteridae</taxon>
        <taxon>Pristionchus</taxon>
    </lineage>
</organism>
<feature type="chain" id="PRO_5043428281" evidence="2">
    <location>
        <begin position="18"/>
        <end position="151"/>
    </location>
</feature>
<evidence type="ECO:0000313" key="3">
    <source>
        <dbReference type="EMBL" id="GMT10169.1"/>
    </source>
</evidence>
<reference evidence="3" key="1">
    <citation type="submission" date="2023-10" db="EMBL/GenBank/DDBJ databases">
        <title>Genome assembly of Pristionchus species.</title>
        <authorList>
            <person name="Yoshida K."/>
            <person name="Sommer R.J."/>
        </authorList>
    </citation>
    <scope>NUCLEOTIDE SEQUENCE</scope>
    <source>
        <strain evidence="3">RS5133</strain>
    </source>
</reference>
<feature type="region of interest" description="Disordered" evidence="1">
    <location>
        <begin position="43"/>
        <end position="130"/>
    </location>
</feature>
<evidence type="ECO:0000313" key="4">
    <source>
        <dbReference type="Proteomes" id="UP001432322"/>
    </source>
</evidence>
<keyword evidence="4" id="KW-1185">Reference proteome</keyword>
<dbReference type="EMBL" id="BTSY01000001">
    <property type="protein sequence ID" value="GMT10169.1"/>
    <property type="molecule type" value="Genomic_DNA"/>
</dbReference>
<gene>
    <name evidence="3" type="ORF">PFISCL1PPCAC_1466</name>
</gene>
<comment type="caution">
    <text evidence="3">The sequence shown here is derived from an EMBL/GenBank/DDBJ whole genome shotgun (WGS) entry which is preliminary data.</text>
</comment>
<feature type="signal peptide" evidence="2">
    <location>
        <begin position="1"/>
        <end position="17"/>
    </location>
</feature>
<evidence type="ECO:0000256" key="1">
    <source>
        <dbReference type="SAM" id="MobiDB-lite"/>
    </source>
</evidence>
<protein>
    <submittedName>
        <fullName evidence="3">Uncharacterized protein</fullName>
    </submittedName>
</protein>
<keyword evidence="2" id="KW-0732">Signal</keyword>
<name>A0AAV5UV33_9BILA</name>
<dbReference type="AlphaFoldDB" id="A0AAV5UV33"/>
<feature type="compositionally biased region" description="Polar residues" evidence="1">
    <location>
        <begin position="87"/>
        <end position="119"/>
    </location>
</feature>
<accession>A0AAV5UV33</accession>
<proteinExistence type="predicted"/>
<feature type="non-terminal residue" evidence="3">
    <location>
        <position position="1"/>
    </location>
</feature>
<dbReference type="Proteomes" id="UP001432322">
    <property type="component" value="Unassembled WGS sequence"/>
</dbReference>
<sequence>QDALQILAFFAFTSVSADNIIPIDDIADGSGIADTRNIHNQNLQEGSGIVDEDGSGEGSGIDETSTNEAILDPNNESPTLTPDALLNVSSKPDTATNSTPETVLSPKSENDTGSNLNSTESEKGTAIQGNGVGRLGISTLSLGITSVILAV</sequence>
<evidence type="ECO:0000256" key="2">
    <source>
        <dbReference type="SAM" id="SignalP"/>
    </source>
</evidence>